<proteinExistence type="predicted"/>
<dbReference type="AlphaFoldDB" id="A0A1G1THI2"/>
<evidence type="ECO:0000313" key="3">
    <source>
        <dbReference type="EMBL" id="OGX90349.1"/>
    </source>
</evidence>
<dbReference type="EMBL" id="MDZA01000160">
    <property type="protein sequence ID" value="OGX90349.1"/>
    <property type="molecule type" value="Genomic_DNA"/>
</dbReference>
<keyword evidence="1" id="KW-1133">Transmembrane helix</keyword>
<gene>
    <name evidence="3" type="ORF">BEN49_23070</name>
</gene>
<feature type="transmembrane region" description="Helical" evidence="1">
    <location>
        <begin position="6"/>
        <end position="27"/>
    </location>
</feature>
<evidence type="ECO:0000259" key="2">
    <source>
        <dbReference type="Pfam" id="PF26566"/>
    </source>
</evidence>
<feature type="transmembrane region" description="Helical" evidence="1">
    <location>
        <begin position="48"/>
        <end position="70"/>
    </location>
</feature>
<comment type="caution">
    <text evidence="3">The sequence shown here is derived from an EMBL/GenBank/DDBJ whole genome shotgun (WGS) entry which is preliminary data.</text>
</comment>
<keyword evidence="1" id="KW-0472">Membrane</keyword>
<evidence type="ECO:0000256" key="1">
    <source>
        <dbReference type="SAM" id="Phobius"/>
    </source>
</evidence>
<feature type="domain" description="PH" evidence="2">
    <location>
        <begin position="43"/>
        <end position="177"/>
    </location>
</feature>
<reference evidence="3 4" key="1">
    <citation type="submission" date="2016-08" db="EMBL/GenBank/DDBJ databases">
        <title>Hymenobacter coccineus sp. nov., Hymenobacter lapidarius sp. nov. and Hymenobacter glacialis sp. nov., isolated from Antarctic soil.</title>
        <authorList>
            <person name="Sedlacek I."/>
            <person name="Kralova S."/>
            <person name="Kyrova K."/>
            <person name="Maslanova I."/>
            <person name="Stankova E."/>
            <person name="Vrbovska V."/>
            <person name="Nemec M."/>
            <person name="Bartak M."/>
            <person name="Svec P."/>
            <person name="Busse H.-J."/>
            <person name="Pantucek R."/>
        </authorList>
    </citation>
    <scope>NUCLEOTIDE SEQUENCE [LARGE SCALE GENOMIC DNA]</scope>
    <source>
        <strain evidence="3 4">CCM 8649</strain>
    </source>
</reference>
<dbReference type="InterPro" id="IPR058916">
    <property type="entry name" value="PH_40"/>
</dbReference>
<evidence type="ECO:0000313" key="4">
    <source>
        <dbReference type="Proteomes" id="UP000177506"/>
    </source>
</evidence>
<protein>
    <recommendedName>
        <fullName evidence="2">PH domain-containing protein</fullName>
    </recommendedName>
</protein>
<accession>A0A1G1THI2</accession>
<dbReference type="Pfam" id="PF26566">
    <property type="entry name" value="PH_40"/>
    <property type="match status" value="1"/>
</dbReference>
<name>A0A1G1THI2_9BACT</name>
<organism evidence="3 4">
    <name type="scientific">Hymenobacter coccineus</name>
    <dbReference type="NCBI Taxonomy" id="1908235"/>
    <lineage>
        <taxon>Bacteria</taxon>
        <taxon>Pseudomonadati</taxon>
        <taxon>Bacteroidota</taxon>
        <taxon>Cytophagia</taxon>
        <taxon>Cytophagales</taxon>
        <taxon>Hymenobacteraceae</taxon>
        <taxon>Hymenobacter</taxon>
    </lineage>
</organism>
<dbReference type="Proteomes" id="UP000177506">
    <property type="component" value="Unassembled WGS sequence"/>
</dbReference>
<keyword evidence="1" id="KW-0812">Transmembrane</keyword>
<keyword evidence="4" id="KW-1185">Reference proteome</keyword>
<sequence length="214" mass="23646">MLALLNWFVVGFVALGALLVLGYPYALHFDSQKLDKPVVVFTARIWRAALWSGLVLSVAVFLLATAAWLATATGSGAGAALVALPLALLGLALGFVILRRHFSYWRHDQHATLTIDRLGQRAGYCNQNVELDFALADVVQVTEHTTYGRSGRPPVWRNYSYQVFTLRDGTELLVTCLHYSLLGPQELIPAAQRATVRPRICWLPGDELNVPTLF</sequence>
<feature type="transmembrane region" description="Helical" evidence="1">
    <location>
        <begin position="76"/>
        <end position="98"/>
    </location>
</feature>